<evidence type="ECO:0000259" key="2">
    <source>
        <dbReference type="PROSITE" id="PS51253"/>
    </source>
</evidence>
<sequence>MLTKQRLEEMEKLLLVWLNEKQLTEDSVSEAIICEKARKIHGNLLKKNPSSSGEGEEFKASRGWCEKFHKRKLVFYNERRKDS</sequence>
<accession>A0A8C4S1J5</accession>
<reference evidence="3" key="3">
    <citation type="submission" date="2025-09" db="UniProtKB">
        <authorList>
            <consortium name="Ensembl"/>
        </authorList>
    </citation>
    <scope>IDENTIFICATION</scope>
</reference>
<protein>
    <recommendedName>
        <fullName evidence="2">HTH CENPB-type domain-containing protein</fullName>
    </recommendedName>
</protein>
<keyword evidence="1" id="KW-0238">DNA-binding</keyword>
<evidence type="ECO:0000256" key="1">
    <source>
        <dbReference type="ARBA" id="ARBA00023125"/>
    </source>
</evidence>
<name>A0A8C4S1J5_ERPCA</name>
<evidence type="ECO:0000313" key="3">
    <source>
        <dbReference type="Ensembl" id="ENSECRP00000009694.1"/>
    </source>
</evidence>
<dbReference type="GeneTree" id="ENSGT00740000116679"/>
<dbReference type="InterPro" id="IPR009057">
    <property type="entry name" value="Homeodomain-like_sf"/>
</dbReference>
<dbReference type="AlphaFoldDB" id="A0A8C4S1J5"/>
<evidence type="ECO:0000313" key="4">
    <source>
        <dbReference type="Proteomes" id="UP000694620"/>
    </source>
</evidence>
<keyword evidence="4" id="KW-1185">Reference proteome</keyword>
<dbReference type="Ensembl" id="ENSECRT00000009858.1">
    <property type="protein sequence ID" value="ENSECRP00000009694.1"/>
    <property type="gene ID" value="ENSECRG00000006498.1"/>
</dbReference>
<reference evidence="3" key="2">
    <citation type="submission" date="2025-08" db="UniProtKB">
        <authorList>
            <consortium name="Ensembl"/>
        </authorList>
    </citation>
    <scope>IDENTIFICATION</scope>
</reference>
<organism evidence="3 4">
    <name type="scientific">Erpetoichthys calabaricus</name>
    <name type="common">Rope fish</name>
    <name type="synonym">Calamoichthys calabaricus</name>
    <dbReference type="NCBI Taxonomy" id="27687"/>
    <lineage>
        <taxon>Eukaryota</taxon>
        <taxon>Metazoa</taxon>
        <taxon>Chordata</taxon>
        <taxon>Craniata</taxon>
        <taxon>Vertebrata</taxon>
        <taxon>Euteleostomi</taxon>
        <taxon>Actinopterygii</taxon>
        <taxon>Polypteriformes</taxon>
        <taxon>Polypteridae</taxon>
        <taxon>Erpetoichthys</taxon>
    </lineage>
</organism>
<dbReference type="GO" id="GO:0003677">
    <property type="term" value="F:DNA binding"/>
    <property type="evidence" value="ECO:0007669"/>
    <property type="project" value="UniProtKB-KW"/>
</dbReference>
<reference evidence="3" key="1">
    <citation type="submission" date="2021-06" db="EMBL/GenBank/DDBJ databases">
        <authorList>
            <consortium name="Wellcome Sanger Institute Data Sharing"/>
        </authorList>
    </citation>
    <scope>NUCLEOTIDE SEQUENCE [LARGE SCALE GENOMIC DNA]</scope>
</reference>
<dbReference type="PROSITE" id="PS51253">
    <property type="entry name" value="HTH_CENPB"/>
    <property type="match status" value="1"/>
</dbReference>
<dbReference type="SUPFAM" id="SSF46689">
    <property type="entry name" value="Homeodomain-like"/>
    <property type="match status" value="1"/>
</dbReference>
<feature type="domain" description="HTH CENPB-type" evidence="2">
    <location>
        <begin position="1"/>
        <end position="78"/>
    </location>
</feature>
<dbReference type="InterPro" id="IPR006600">
    <property type="entry name" value="HTH_CenpB_DNA-bd_dom"/>
</dbReference>
<proteinExistence type="predicted"/>
<dbReference type="Pfam" id="PF03221">
    <property type="entry name" value="HTH_Tnp_Tc5"/>
    <property type="match status" value="1"/>
</dbReference>
<dbReference type="Gene3D" id="1.10.10.60">
    <property type="entry name" value="Homeodomain-like"/>
    <property type="match status" value="1"/>
</dbReference>
<dbReference type="Proteomes" id="UP000694620">
    <property type="component" value="Chromosome 1"/>
</dbReference>